<evidence type="ECO:0000256" key="10">
    <source>
        <dbReference type="ARBA" id="ARBA00031800"/>
    </source>
</evidence>
<dbReference type="NCBIfam" id="TIGR00136">
    <property type="entry name" value="mnmG_gidA"/>
    <property type="match status" value="1"/>
</dbReference>
<dbReference type="PROSITE" id="PS01280">
    <property type="entry name" value="GIDA_1"/>
    <property type="match status" value="1"/>
</dbReference>
<feature type="domain" description="tRNA uridine 5-carboxymethylaminomethyl modification enzyme C-terminal subdomain" evidence="12">
    <location>
        <begin position="557"/>
        <end position="628"/>
    </location>
</feature>
<dbReference type="InterPro" id="IPR004416">
    <property type="entry name" value="MnmG"/>
</dbReference>
<dbReference type="SUPFAM" id="SSF51905">
    <property type="entry name" value="FAD/NAD(P)-binding domain"/>
    <property type="match status" value="1"/>
</dbReference>
<keyword evidence="11" id="KW-0963">Cytoplasm</keyword>
<comment type="caution">
    <text evidence="13">The sequence shown here is derived from an EMBL/GenBank/DDBJ whole genome shotgun (WGS) entry which is preliminary data.</text>
</comment>
<evidence type="ECO:0000256" key="4">
    <source>
        <dbReference type="ARBA" id="ARBA00020461"/>
    </source>
</evidence>
<evidence type="ECO:0000256" key="3">
    <source>
        <dbReference type="ARBA" id="ARBA00007653"/>
    </source>
</evidence>
<feature type="binding site" evidence="11">
    <location>
        <begin position="14"/>
        <end position="19"/>
    </location>
    <ligand>
        <name>FAD</name>
        <dbReference type="ChEBI" id="CHEBI:57692"/>
    </ligand>
</feature>
<dbReference type="FunFam" id="3.50.50.60:FF:000002">
    <property type="entry name" value="tRNA uridine 5-carboxymethylaminomethyl modification enzyme MnmG"/>
    <property type="match status" value="1"/>
</dbReference>
<dbReference type="AlphaFoldDB" id="A0A328CC16"/>
<dbReference type="EMBL" id="QHKO01000002">
    <property type="protein sequence ID" value="RAL23697.1"/>
    <property type="molecule type" value="Genomic_DNA"/>
</dbReference>
<organism evidence="13 14">
    <name type="scientific">Lujinxingia litoralis</name>
    <dbReference type="NCBI Taxonomy" id="2211119"/>
    <lineage>
        <taxon>Bacteria</taxon>
        <taxon>Deltaproteobacteria</taxon>
        <taxon>Bradymonadales</taxon>
        <taxon>Lujinxingiaceae</taxon>
        <taxon>Lujinxingia</taxon>
    </lineage>
</organism>
<keyword evidence="14" id="KW-1185">Reference proteome</keyword>
<keyword evidence="7 11" id="KW-0274">FAD</keyword>
<dbReference type="HAMAP" id="MF_00129">
    <property type="entry name" value="MnmG_GidA"/>
    <property type="match status" value="1"/>
</dbReference>
<dbReference type="OrthoDB" id="9815560at2"/>
<evidence type="ECO:0000313" key="14">
    <source>
        <dbReference type="Proteomes" id="UP000249169"/>
    </source>
</evidence>
<dbReference type="InterPro" id="IPR044920">
    <property type="entry name" value="MnmG_C_subdom_sf"/>
</dbReference>
<comment type="function">
    <text evidence="2 11">NAD-binding protein involved in the addition of a carboxymethylaminomethyl (cmnm) group at the wobble position (U34) of certain tRNAs, forming tRNA-cmnm(5)s(2)U34.</text>
</comment>
<dbReference type="InterPro" id="IPR049312">
    <property type="entry name" value="GIDA_C_N"/>
</dbReference>
<dbReference type="PROSITE" id="PS01281">
    <property type="entry name" value="GIDA_2"/>
    <property type="match status" value="1"/>
</dbReference>
<evidence type="ECO:0000256" key="11">
    <source>
        <dbReference type="HAMAP-Rule" id="MF_00129"/>
    </source>
</evidence>
<evidence type="ECO:0000256" key="6">
    <source>
        <dbReference type="ARBA" id="ARBA00022694"/>
    </source>
</evidence>
<evidence type="ECO:0000256" key="5">
    <source>
        <dbReference type="ARBA" id="ARBA00022630"/>
    </source>
</evidence>
<dbReference type="SMART" id="SM01228">
    <property type="entry name" value="GIDA_assoc_3"/>
    <property type="match status" value="1"/>
</dbReference>
<dbReference type="Proteomes" id="UP000249169">
    <property type="component" value="Unassembled WGS sequence"/>
</dbReference>
<dbReference type="InterPro" id="IPR047001">
    <property type="entry name" value="MnmG_C_subdom"/>
</dbReference>
<dbReference type="Gene3D" id="3.50.50.60">
    <property type="entry name" value="FAD/NAD(P)-binding domain"/>
    <property type="match status" value="2"/>
</dbReference>
<comment type="subcellular location">
    <subcellularLocation>
        <location evidence="11">Cytoplasm</location>
    </subcellularLocation>
</comment>
<evidence type="ECO:0000256" key="9">
    <source>
        <dbReference type="ARBA" id="ARBA00025948"/>
    </source>
</evidence>
<dbReference type="GO" id="GO:0050660">
    <property type="term" value="F:flavin adenine dinucleotide binding"/>
    <property type="evidence" value="ECO:0007669"/>
    <property type="project" value="UniProtKB-UniRule"/>
</dbReference>
<keyword evidence="6 11" id="KW-0819">tRNA processing</keyword>
<comment type="subunit">
    <text evidence="9 11">Homodimer. Heterotetramer of two MnmE and two MnmG subunits.</text>
</comment>
<dbReference type="InterPro" id="IPR040131">
    <property type="entry name" value="MnmG_N"/>
</dbReference>
<protein>
    <recommendedName>
        <fullName evidence="4 11">tRNA uridine 5-carboxymethylaminomethyl modification enzyme MnmG</fullName>
    </recommendedName>
    <alternativeName>
        <fullName evidence="10 11">Glucose-inhibited division protein A</fullName>
    </alternativeName>
</protein>
<dbReference type="InterPro" id="IPR002218">
    <property type="entry name" value="MnmG-rel"/>
</dbReference>
<keyword evidence="8 11" id="KW-0520">NAD</keyword>
<dbReference type="Pfam" id="PF01134">
    <property type="entry name" value="GIDA"/>
    <property type="match status" value="1"/>
</dbReference>
<dbReference type="Pfam" id="PF13932">
    <property type="entry name" value="SAM_GIDA_C"/>
    <property type="match status" value="1"/>
</dbReference>
<comment type="similarity">
    <text evidence="3 11">Belongs to the MnmG family.</text>
</comment>
<evidence type="ECO:0000313" key="13">
    <source>
        <dbReference type="EMBL" id="RAL23697.1"/>
    </source>
</evidence>
<sequence>MLKNPKRYDAIVIGGGHAGSEAASALARRGHATLLITMNVDTIGHMSCNPAIGGVAKGHLAREIDALGGVMGEIADASAIHYKRLNTSKGPAVRSSRAQCDMGAYRRHMQWKLMNTENLDIKQGSVEDLQVVDEGGRPRVTGVISKLNVLYEADAVIVTTGTFLKGLCHVGLDNFKAGRAGDQAAYGLSETLGHLNLEMGRLKTGTCPRLDSRTIDWASLETQPGDRVPRRFSFYHEPEMMEQVDCYITHTNAETHRVIEQAIDRSPLFTGVIEGVGPRYCPSLEDKVVRFADKTSHQVFLEPQGLDTVEVYPNGLSTSLPLDVQMAFLKTIPGLEKAEIVRPGYAVEYDFVNPVQLDHTLELRAVEGLFLAGQINGTSGYEEAAAQGLMAAINASRKLRGEGPFVLGRDESYIGVLIDDLVTRGVDEPYRMFTSRAEYRLLLREDNADLRLSSYARELGLLDDAAWAKFSAKRNAMEATLKGMREQMVGASAENQRLADEAGIGSLGNGATLEELLRRPQVSLEMVRRLSAQLAPGLADEMARLDEIASEALEIQVKYQGYIDRQLEQVARHRELESQELPLDLDYQEVHGLSTEVREKLAQVRPRSVGQASRIIGVTPAAISALLVHLRAVASQAGVADRIRGAHRQGAQ</sequence>
<accession>A0A328CC16</accession>
<keyword evidence="5 11" id="KW-0285">Flavoprotein</keyword>
<dbReference type="Gene3D" id="1.10.10.1800">
    <property type="entry name" value="tRNA uridine 5-carboxymethylaminomethyl modification enzyme MnmG/GidA"/>
    <property type="match status" value="1"/>
</dbReference>
<dbReference type="GO" id="GO:0005829">
    <property type="term" value="C:cytosol"/>
    <property type="evidence" value="ECO:0007669"/>
    <property type="project" value="TreeGrafter"/>
</dbReference>
<dbReference type="PANTHER" id="PTHR11806">
    <property type="entry name" value="GLUCOSE INHIBITED DIVISION PROTEIN A"/>
    <property type="match status" value="1"/>
</dbReference>
<dbReference type="PANTHER" id="PTHR11806:SF0">
    <property type="entry name" value="PROTEIN MTO1 HOMOLOG, MITOCHONDRIAL"/>
    <property type="match status" value="1"/>
</dbReference>
<dbReference type="Gene3D" id="1.10.150.570">
    <property type="entry name" value="GidA associated domain, C-terminal subdomain"/>
    <property type="match status" value="1"/>
</dbReference>
<dbReference type="FunFam" id="1.10.150.570:FF:000001">
    <property type="entry name" value="tRNA uridine 5-carboxymethylaminomethyl modification enzyme MnmG"/>
    <property type="match status" value="1"/>
</dbReference>
<evidence type="ECO:0000256" key="2">
    <source>
        <dbReference type="ARBA" id="ARBA00003717"/>
    </source>
</evidence>
<evidence type="ECO:0000259" key="12">
    <source>
        <dbReference type="SMART" id="SM01228"/>
    </source>
</evidence>
<name>A0A328CC16_9DELT</name>
<evidence type="ECO:0000256" key="1">
    <source>
        <dbReference type="ARBA" id="ARBA00001974"/>
    </source>
</evidence>
<dbReference type="InterPro" id="IPR026904">
    <property type="entry name" value="MnmG_C"/>
</dbReference>
<dbReference type="InterPro" id="IPR020595">
    <property type="entry name" value="MnmG-rel_CS"/>
</dbReference>
<feature type="binding site" evidence="11">
    <location>
        <begin position="277"/>
        <end position="291"/>
    </location>
    <ligand>
        <name>NAD(+)</name>
        <dbReference type="ChEBI" id="CHEBI:57540"/>
    </ligand>
</feature>
<dbReference type="GO" id="GO:0030488">
    <property type="term" value="P:tRNA methylation"/>
    <property type="evidence" value="ECO:0007669"/>
    <property type="project" value="TreeGrafter"/>
</dbReference>
<dbReference type="RefSeq" id="WP_111728955.1">
    <property type="nucleotide sequence ID" value="NZ_QHKO01000002.1"/>
</dbReference>
<gene>
    <name evidence="11" type="primary">mnmG</name>
    <name evidence="11" type="synonym">gidA</name>
    <name evidence="13" type="ORF">DL240_05940</name>
</gene>
<evidence type="ECO:0000256" key="7">
    <source>
        <dbReference type="ARBA" id="ARBA00022827"/>
    </source>
</evidence>
<dbReference type="Pfam" id="PF21680">
    <property type="entry name" value="GIDA_C_1st"/>
    <property type="match status" value="1"/>
</dbReference>
<dbReference type="InterPro" id="IPR036188">
    <property type="entry name" value="FAD/NAD-bd_sf"/>
</dbReference>
<dbReference type="GO" id="GO:0002098">
    <property type="term" value="P:tRNA wobble uridine modification"/>
    <property type="evidence" value="ECO:0007669"/>
    <property type="project" value="InterPro"/>
</dbReference>
<comment type="caution">
    <text evidence="11">Lacks conserved residue(s) required for the propagation of feature annotation.</text>
</comment>
<reference evidence="13 14" key="1">
    <citation type="submission" date="2018-05" db="EMBL/GenBank/DDBJ databases">
        <title>Lujinxingia marina gen. nov. sp. nov., a new facultative anaerobic member of the class Deltaproteobacteria, and proposal of Lujinxingaceae fam. nov.</title>
        <authorList>
            <person name="Li C.-M."/>
        </authorList>
    </citation>
    <scope>NUCLEOTIDE SEQUENCE [LARGE SCALE GENOMIC DNA]</scope>
    <source>
        <strain evidence="13 14">B210</strain>
    </source>
</reference>
<comment type="cofactor">
    <cofactor evidence="1 11">
        <name>FAD</name>
        <dbReference type="ChEBI" id="CHEBI:57692"/>
    </cofactor>
</comment>
<evidence type="ECO:0000256" key="8">
    <source>
        <dbReference type="ARBA" id="ARBA00023027"/>
    </source>
</evidence>
<proteinExistence type="inferred from homology"/>